<accession>A0A5C5QA87</accession>
<dbReference type="RefSeq" id="WP_146424453.1">
    <property type="nucleotide sequence ID" value="NZ_VFIP01000001.1"/>
</dbReference>
<feature type="transmembrane region" description="Helical" evidence="1">
    <location>
        <begin position="72"/>
        <end position="88"/>
    </location>
</feature>
<gene>
    <name evidence="2" type="ORF">FJD37_00230</name>
</gene>
<keyword evidence="1" id="KW-1133">Transmembrane helix</keyword>
<organism evidence="2 3">
    <name type="scientific">Pseudomonas saxonica</name>
    <dbReference type="NCBI Taxonomy" id="2600598"/>
    <lineage>
        <taxon>Bacteria</taxon>
        <taxon>Pseudomonadati</taxon>
        <taxon>Pseudomonadota</taxon>
        <taxon>Gammaproteobacteria</taxon>
        <taxon>Pseudomonadales</taxon>
        <taxon>Pseudomonadaceae</taxon>
        <taxon>Pseudomonas</taxon>
    </lineage>
</organism>
<keyword evidence="1" id="KW-0472">Membrane</keyword>
<reference evidence="2 3" key="1">
    <citation type="submission" date="2019-06" db="EMBL/GenBank/DDBJ databases">
        <title>Pseudomonas bimorpha sp. nov. isolated from bovine raw milk and skim milk concentrate.</title>
        <authorList>
            <person name="Hofmann K."/>
            <person name="Huptas C."/>
            <person name="Doll E."/>
            <person name="Scherer S."/>
            <person name="Wenning M."/>
        </authorList>
    </citation>
    <scope>NUCLEOTIDE SEQUENCE [LARGE SCALE GENOMIC DNA]</scope>
    <source>
        <strain evidence="2 3">DSM 108990</strain>
    </source>
</reference>
<proteinExistence type="predicted"/>
<name>A0A5C5QA87_9PSED</name>
<dbReference type="EMBL" id="VFIP01000001">
    <property type="protein sequence ID" value="TWS00691.1"/>
    <property type="molecule type" value="Genomic_DNA"/>
</dbReference>
<sequence length="91" mass="10223">MFGKESVAKDFNNAGELAKHWAEQDGLFPRIDAEGEQHYRIQQGLRAACKGREDVTSLIIVQNAVLRRLQELRVFAIIGLALLAYIAVRLT</sequence>
<comment type="caution">
    <text evidence="2">The sequence shown here is derived from an EMBL/GenBank/DDBJ whole genome shotgun (WGS) entry which is preliminary data.</text>
</comment>
<dbReference type="AlphaFoldDB" id="A0A5C5QA87"/>
<keyword evidence="1" id="KW-0812">Transmembrane</keyword>
<evidence type="ECO:0000313" key="3">
    <source>
        <dbReference type="Proteomes" id="UP000317901"/>
    </source>
</evidence>
<dbReference type="Proteomes" id="UP000317901">
    <property type="component" value="Unassembled WGS sequence"/>
</dbReference>
<evidence type="ECO:0000313" key="2">
    <source>
        <dbReference type="EMBL" id="TWS00691.1"/>
    </source>
</evidence>
<protein>
    <submittedName>
        <fullName evidence="2">Uncharacterized protein</fullName>
    </submittedName>
</protein>
<evidence type="ECO:0000256" key="1">
    <source>
        <dbReference type="SAM" id="Phobius"/>
    </source>
</evidence>